<feature type="transmembrane region" description="Helical" evidence="1">
    <location>
        <begin position="41"/>
        <end position="60"/>
    </location>
</feature>
<keyword evidence="1" id="KW-0472">Membrane</keyword>
<name>A0A2B0UDK7_BACCE</name>
<organism evidence="2 3">
    <name type="scientific">Bacillus cereus</name>
    <dbReference type="NCBI Taxonomy" id="1396"/>
    <lineage>
        <taxon>Bacteria</taxon>
        <taxon>Bacillati</taxon>
        <taxon>Bacillota</taxon>
        <taxon>Bacilli</taxon>
        <taxon>Bacillales</taxon>
        <taxon>Bacillaceae</taxon>
        <taxon>Bacillus</taxon>
        <taxon>Bacillus cereus group</taxon>
    </lineage>
</organism>
<evidence type="ECO:0000313" key="2">
    <source>
        <dbReference type="EMBL" id="PFU38524.1"/>
    </source>
</evidence>
<feature type="transmembrane region" description="Helical" evidence="1">
    <location>
        <begin position="96"/>
        <end position="118"/>
    </location>
</feature>
<evidence type="ECO:0000256" key="1">
    <source>
        <dbReference type="SAM" id="Phobius"/>
    </source>
</evidence>
<sequence length="119" mass="13761">MWMDLLDFIVVLSLSALLTLIILFQEGCLINVKESISKNMFLLSIQAIRILLGIWIIFVTETNPMAVSKAVAIQLTILLFLWSLSKYVQKYKENWFITIVAFLAYGMGTYFYIMFAFID</sequence>
<accession>A0A2B0UDK7</accession>
<proteinExistence type="predicted"/>
<feature type="transmembrane region" description="Helical" evidence="1">
    <location>
        <begin position="66"/>
        <end position="84"/>
    </location>
</feature>
<reference evidence="2 3" key="1">
    <citation type="submission" date="2017-09" db="EMBL/GenBank/DDBJ databases">
        <title>Large-scale bioinformatics analysis of Bacillus genomes uncovers conserved roles of natural products in bacterial physiology.</title>
        <authorList>
            <consortium name="Agbiome Team Llc"/>
            <person name="Bleich R.M."/>
            <person name="Grubbs K.J."/>
            <person name="Santa Maria K.C."/>
            <person name="Allen S.E."/>
            <person name="Farag S."/>
            <person name="Shank E.A."/>
            <person name="Bowers A."/>
        </authorList>
    </citation>
    <scope>NUCLEOTIDE SEQUENCE [LARGE SCALE GENOMIC DNA]</scope>
    <source>
        <strain evidence="2 3">AFS061806</strain>
    </source>
</reference>
<evidence type="ECO:0000313" key="3">
    <source>
        <dbReference type="Proteomes" id="UP000224076"/>
    </source>
</evidence>
<feature type="transmembrane region" description="Helical" evidence="1">
    <location>
        <begin position="6"/>
        <end position="29"/>
    </location>
</feature>
<dbReference type="AlphaFoldDB" id="A0A2B0UDK7"/>
<dbReference type="Proteomes" id="UP000224076">
    <property type="component" value="Unassembled WGS sequence"/>
</dbReference>
<keyword evidence="1" id="KW-1133">Transmembrane helix</keyword>
<comment type="caution">
    <text evidence="2">The sequence shown here is derived from an EMBL/GenBank/DDBJ whole genome shotgun (WGS) entry which is preliminary data.</text>
</comment>
<dbReference type="EMBL" id="NVDG01000047">
    <property type="protein sequence ID" value="PFU38524.1"/>
    <property type="molecule type" value="Genomic_DNA"/>
</dbReference>
<gene>
    <name evidence="2" type="ORF">COK86_25445</name>
</gene>
<protein>
    <submittedName>
        <fullName evidence="2">Uncharacterized protein</fullName>
    </submittedName>
</protein>
<keyword evidence="1" id="KW-0812">Transmembrane</keyword>